<evidence type="ECO:0000256" key="9">
    <source>
        <dbReference type="PROSITE-ProRule" id="PRU00277"/>
    </source>
</evidence>
<comment type="caution">
    <text evidence="12">The sequence shown here is derived from an EMBL/GenBank/DDBJ whole genome shotgun (WGS) entry which is preliminary data.</text>
</comment>
<evidence type="ECO:0000259" key="11">
    <source>
        <dbReference type="PROSITE" id="PS50059"/>
    </source>
</evidence>
<dbReference type="GO" id="GO:0003755">
    <property type="term" value="F:peptidyl-prolyl cis-trans isomerase activity"/>
    <property type="evidence" value="ECO:0007669"/>
    <property type="project" value="UniProtKB-KW"/>
</dbReference>
<keyword evidence="6" id="KW-0143">Chaperone</keyword>
<evidence type="ECO:0000256" key="5">
    <source>
        <dbReference type="ARBA" id="ARBA00023110"/>
    </source>
</evidence>
<keyword evidence="7 9" id="KW-0413">Isomerase</keyword>
<evidence type="ECO:0000256" key="6">
    <source>
        <dbReference type="ARBA" id="ARBA00023186"/>
    </source>
</evidence>
<keyword evidence="4" id="KW-0963">Cytoplasm</keyword>
<evidence type="ECO:0000313" key="13">
    <source>
        <dbReference type="Proteomes" id="UP001237156"/>
    </source>
</evidence>
<evidence type="ECO:0000256" key="8">
    <source>
        <dbReference type="ARBA" id="ARBA00037071"/>
    </source>
</evidence>
<comment type="subcellular location">
    <subcellularLocation>
        <location evidence="2">Cytoplasm</location>
    </subcellularLocation>
</comment>
<evidence type="ECO:0000256" key="3">
    <source>
        <dbReference type="ARBA" id="ARBA00006577"/>
    </source>
</evidence>
<evidence type="ECO:0000313" key="12">
    <source>
        <dbReference type="EMBL" id="MDG9698851.1"/>
    </source>
</evidence>
<dbReference type="AlphaFoldDB" id="A0AAW6RJR4"/>
<evidence type="ECO:0000256" key="4">
    <source>
        <dbReference type="ARBA" id="ARBA00022490"/>
    </source>
</evidence>
<evidence type="ECO:0000256" key="7">
    <source>
        <dbReference type="ARBA" id="ARBA00023235"/>
    </source>
</evidence>
<protein>
    <recommendedName>
        <fullName evidence="9">peptidylprolyl isomerase</fullName>
        <ecNumber evidence="9">5.2.1.8</ecNumber>
    </recommendedName>
</protein>
<dbReference type="PANTHER" id="PTHR47861:SF3">
    <property type="entry name" value="FKBP-TYPE PEPTIDYL-PROLYL CIS-TRANS ISOMERASE SLYD"/>
    <property type="match status" value="1"/>
</dbReference>
<comment type="similarity">
    <text evidence="3">Belongs to the FKBP-type PPIase family.</text>
</comment>
<accession>A0AAW6RJR4</accession>
<gene>
    <name evidence="12" type="ORF">QB898_03800</name>
</gene>
<evidence type="ECO:0000256" key="1">
    <source>
        <dbReference type="ARBA" id="ARBA00000971"/>
    </source>
</evidence>
<organism evidence="12 13">
    <name type="scientific">Ottowia cancrivicina</name>
    <dbReference type="NCBI Taxonomy" id="3040346"/>
    <lineage>
        <taxon>Bacteria</taxon>
        <taxon>Pseudomonadati</taxon>
        <taxon>Pseudomonadota</taxon>
        <taxon>Betaproteobacteria</taxon>
        <taxon>Burkholderiales</taxon>
        <taxon>Comamonadaceae</taxon>
        <taxon>Ottowia</taxon>
    </lineage>
</organism>
<dbReference type="EC" id="5.2.1.8" evidence="9"/>
<name>A0AAW6RJR4_9BURK</name>
<feature type="region of interest" description="Disordered" evidence="10">
    <location>
        <begin position="152"/>
        <end position="186"/>
    </location>
</feature>
<proteinExistence type="inferred from homology"/>
<dbReference type="RefSeq" id="WP_279523857.1">
    <property type="nucleotide sequence ID" value="NZ_JARVII010000005.1"/>
</dbReference>
<dbReference type="InterPro" id="IPR046357">
    <property type="entry name" value="PPIase_dom_sf"/>
</dbReference>
<comment type="catalytic activity">
    <reaction evidence="1 9">
        <text>[protein]-peptidylproline (omega=180) = [protein]-peptidylproline (omega=0)</text>
        <dbReference type="Rhea" id="RHEA:16237"/>
        <dbReference type="Rhea" id="RHEA-COMP:10747"/>
        <dbReference type="Rhea" id="RHEA-COMP:10748"/>
        <dbReference type="ChEBI" id="CHEBI:83833"/>
        <dbReference type="ChEBI" id="CHEBI:83834"/>
        <dbReference type="EC" id="5.2.1.8"/>
    </reaction>
</comment>
<dbReference type="SUPFAM" id="SSF54534">
    <property type="entry name" value="FKBP-like"/>
    <property type="match status" value="1"/>
</dbReference>
<sequence>MDITPQCVVALTWTLKDTLGEVLDELDSPVEFLVGGTDLLPRIEQALQGHAKGARLQLSLEPQDAFGDFDERLIFLQPRTLFPQGLQEGMLIEASALPPGIAMPADRIYTVTDIYPDHVVLDGNHPLAGIGLRLDLRVHDVREATADEVGHGSAGAGFFRAQPAPRPDHGHAHSHSPNGCGCGHQH</sequence>
<feature type="domain" description="PPIase FKBP-type" evidence="11">
    <location>
        <begin position="4"/>
        <end position="68"/>
    </location>
</feature>
<evidence type="ECO:0000256" key="2">
    <source>
        <dbReference type="ARBA" id="ARBA00004496"/>
    </source>
</evidence>
<keyword evidence="5 9" id="KW-0697">Rotamase</keyword>
<dbReference type="EMBL" id="JARVII010000005">
    <property type="protein sequence ID" value="MDG9698851.1"/>
    <property type="molecule type" value="Genomic_DNA"/>
</dbReference>
<dbReference type="GO" id="GO:0042026">
    <property type="term" value="P:protein refolding"/>
    <property type="evidence" value="ECO:0007669"/>
    <property type="project" value="UniProtKB-ARBA"/>
</dbReference>
<dbReference type="Proteomes" id="UP001237156">
    <property type="component" value="Unassembled WGS sequence"/>
</dbReference>
<keyword evidence="13" id="KW-1185">Reference proteome</keyword>
<dbReference type="GO" id="GO:0005737">
    <property type="term" value="C:cytoplasm"/>
    <property type="evidence" value="ECO:0007669"/>
    <property type="project" value="UniProtKB-SubCell"/>
</dbReference>
<dbReference type="PANTHER" id="PTHR47861">
    <property type="entry name" value="FKBP-TYPE PEPTIDYL-PROLYL CIS-TRANS ISOMERASE SLYD"/>
    <property type="match status" value="1"/>
</dbReference>
<comment type="function">
    <text evidence="8">Also involved in hydrogenase metallocenter assembly, probably by participating in the nickel insertion step. This function in hydrogenase biosynthesis requires chaperone activity and the presence of the metal-binding domain, but not PPIase activity.</text>
</comment>
<reference evidence="12 13" key="1">
    <citation type="submission" date="2023-04" db="EMBL/GenBank/DDBJ databases">
        <title>Ottowia paracancer sp. nov., isolated from human stomach.</title>
        <authorList>
            <person name="Song Y."/>
        </authorList>
    </citation>
    <scope>NUCLEOTIDE SEQUENCE [LARGE SCALE GENOMIC DNA]</scope>
    <source>
        <strain evidence="12 13">10c7w1</strain>
    </source>
</reference>
<dbReference type="InterPro" id="IPR001179">
    <property type="entry name" value="PPIase_FKBP_dom"/>
</dbReference>
<dbReference type="Gene3D" id="3.10.50.40">
    <property type="match status" value="1"/>
</dbReference>
<dbReference type="PROSITE" id="PS50059">
    <property type="entry name" value="FKBP_PPIASE"/>
    <property type="match status" value="1"/>
</dbReference>
<evidence type="ECO:0000256" key="10">
    <source>
        <dbReference type="SAM" id="MobiDB-lite"/>
    </source>
</evidence>